<reference evidence="1" key="1">
    <citation type="submission" date="2023-03" db="EMBL/GenBank/DDBJ databases">
        <title>Massive genome expansion in bonnet fungi (Mycena s.s.) driven by repeated elements and novel gene families across ecological guilds.</title>
        <authorList>
            <consortium name="Lawrence Berkeley National Laboratory"/>
            <person name="Harder C.B."/>
            <person name="Miyauchi S."/>
            <person name="Viragh M."/>
            <person name="Kuo A."/>
            <person name="Thoen E."/>
            <person name="Andreopoulos B."/>
            <person name="Lu D."/>
            <person name="Skrede I."/>
            <person name="Drula E."/>
            <person name="Henrissat B."/>
            <person name="Morin E."/>
            <person name="Kohler A."/>
            <person name="Barry K."/>
            <person name="LaButti K."/>
            <person name="Morin E."/>
            <person name="Salamov A."/>
            <person name="Lipzen A."/>
            <person name="Mereny Z."/>
            <person name="Hegedus B."/>
            <person name="Baldrian P."/>
            <person name="Stursova M."/>
            <person name="Weitz H."/>
            <person name="Taylor A."/>
            <person name="Grigoriev I.V."/>
            <person name="Nagy L.G."/>
            <person name="Martin F."/>
            <person name="Kauserud H."/>
        </authorList>
    </citation>
    <scope>NUCLEOTIDE SEQUENCE</scope>
    <source>
        <strain evidence="1">9284</strain>
    </source>
</reference>
<dbReference type="Gene3D" id="3.30.559.10">
    <property type="entry name" value="Chloramphenicol acetyltransferase-like domain"/>
    <property type="match status" value="2"/>
</dbReference>
<dbReference type="InterPro" id="IPR023213">
    <property type="entry name" value="CAT-like_dom_sf"/>
</dbReference>
<dbReference type="EMBL" id="JARKIF010000024">
    <property type="protein sequence ID" value="KAJ7615323.1"/>
    <property type="molecule type" value="Genomic_DNA"/>
</dbReference>
<comment type="caution">
    <text evidence="1">The sequence shown here is derived from an EMBL/GenBank/DDBJ whole genome shotgun (WGS) entry which is preliminary data.</text>
</comment>
<dbReference type="Proteomes" id="UP001221142">
    <property type="component" value="Unassembled WGS sequence"/>
</dbReference>
<organism evidence="1 2">
    <name type="scientific">Roridomyces roridus</name>
    <dbReference type="NCBI Taxonomy" id="1738132"/>
    <lineage>
        <taxon>Eukaryota</taxon>
        <taxon>Fungi</taxon>
        <taxon>Dikarya</taxon>
        <taxon>Basidiomycota</taxon>
        <taxon>Agaricomycotina</taxon>
        <taxon>Agaricomycetes</taxon>
        <taxon>Agaricomycetidae</taxon>
        <taxon>Agaricales</taxon>
        <taxon>Marasmiineae</taxon>
        <taxon>Mycenaceae</taxon>
        <taxon>Roridomyces</taxon>
    </lineage>
</organism>
<accession>A0AAD7FF91</accession>
<keyword evidence="2" id="KW-1185">Reference proteome</keyword>
<evidence type="ECO:0000313" key="1">
    <source>
        <dbReference type="EMBL" id="KAJ7615323.1"/>
    </source>
</evidence>
<evidence type="ECO:0000313" key="2">
    <source>
        <dbReference type="Proteomes" id="UP001221142"/>
    </source>
</evidence>
<proteinExistence type="predicted"/>
<gene>
    <name evidence="1" type="ORF">FB45DRAFT_757790</name>
</gene>
<protein>
    <submittedName>
        <fullName evidence="1">Uncharacterized protein</fullName>
    </submittedName>
</protein>
<name>A0AAD7FF91_9AGAR</name>
<sequence length="499" mass="56276">MLWSFYKRNWPTPLPAGIRLPPIPCTPLDRLPSSSNDILTAGLIANARLDARKLENTLVTLIEEKFPRAGARLALRNGLYEFHVPETFGKDTPAVRFTVEDHAEGYRSNVSRPQLPMDVPGLSASAPTILKAPDLSTYFRRGVPRTLAEWIQTKGPLLLVHLSVFDDLTFIGVTFPHIGFDAVGIGIVLRAWTDLLNGSNLDDIAGMEWNAEPLEEFMPHHALTTTELSEGSDRVGVFGKMWFIARHLWSELWDPALVPTIVRVPKVFLAELKGQIMGELQKEGSDEWVSSSDVLTAWWYKETLRHRINDRTAVYHYMVANLRTRPIWSYGSEMGSVECIQRYIGNMVLPLPIPPLPASTFHDQSLTALALHFRRALNHYNTEPAEIRARVRWSCANPTKLPFPCPGDADYRFTTNWRIAGFGSLDFSGAQVQVANSCASEGRQAKKASVKFLHLMLNLIPPRYGICILMEDQEFVWLSKMSGKKELEDLRRRGNVLFA</sequence>
<dbReference type="AlphaFoldDB" id="A0AAD7FF91"/>